<protein>
    <submittedName>
        <fullName evidence="2">Uncharacterized protein</fullName>
    </submittedName>
</protein>
<proteinExistence type="predicted"/>
<dbReference type="EMBL" id="LIAE01010303">
    <property type="protein sequence ID" value="PAV63493.1"/>
    <property type="molecule type" value="Genomic_DNA"/>
</dbReference>
<evidence type="ECO:0000256" key="1">
    <source>
        <dbReference type="SAM" id="MobiDB-lite"/>
    </source>
</evidence>
<accession>A0A2A2JPB8</accession>
<reference evidence="2 3" key="1">
    <citation type="journal article" date="2017" name="Curr. Biol.">
        <title>Genome architecture and evolution of a unichromosomal asexual nematode.</title>
        <authorList>
            <person name="Fradin H."/>
            <person name="Zegar C."/>
            <person name="Gutwein M."/>
            <person name="Lucas J."/>
            <person name="Kovtun M."/>
            <person name="Corcoran D."/>
            <person name="Baugh L.R."/>
            <person name="Kiontke K."/>
            <person name="Gunsalus K."/>
            <person name="Fitch D.H."/>
            <person name="Piano F."/>
        </authorList>
    </citation>
    <scope>NUCLEOTIDE SEQUENCE [LARGE SCALE GENOMIC DNA]</scope>
    <source>
        <strain evidence="2">PF1309</strain>
    </source>
</reference>
<dbReference type="Proteomes" id="UP000218231">
    <property type="component" value="Unassembled WGS sequence"/>
</dbReference>
<evidence type="ECO:0000313" key="3">
    <source>
        <dbReference type="Proteomes" id="UP000218231"/>
    </source>
</evidence>
<feature type="region of interest" description="Disordered" evidence="1">
    <location>
        <begin position="45"/>
        <end position="65"/>
    </location>
</feature>
<feature type="compositionally biased region" description="Low complexity" evidence="1">
    <location>
        <begin position="574"/>
        <end position="591"/>
    </location>
</feature>
<dbReference type="AlphaFoldDB" id="A0A2A2JPB8"/>
<gene>
    <name evidence="2" type="ORF">WR25_16927</name>
</gene>
<feature type="compositionally biased region" description="Basic and acidic residues" evidence="1">
    <location>
        <begin position="52"/>
        <end position="65"/>
    </location>
</feature>
<organism evidence="2 3">
    <name type="scientific">Diploscapter pachys</name>
    <dbReference type="NCBI Taxonomy" id="2018661"/>
    <lineage>
        <taxon>Eukaryota</taxon>
        <taxon>Metazoa</taxon>
        <taxon>Ecdysozoa</taxon>
        <taxon>Nematoda</taxon>
        <taxon>Chromadorea</taxon>
        <taxon>Rhabditida</taxon>
        <taxon>Rhabditina</taxon>
        <taxon>Rhabditomorpha</taxon>
        <taxon>Rhabditoidea</taxon>
        <taxon>Rhabditidae</taxon>
        <taxon>Diploscapter</taxon>
    </lineage>
</organism>
<name>A0A2A2JPB8_9BILA</name>
<evidence type="ECO:0000313" key="2">
    <source>
        <dbReference type="EMBL" id="PAV63493.1"/>
    </source>
</evidence>
<feature type="region of interest" description="Disordered" evidence="1">
    <location>
        <begin position="566"/>
        <end position="591"/>
    </location>
</feature>
<keyword evidence="3" id="KW-1185">Reference proteome</keyword>
<sequence>MRVDPSKYGNTKEGAAKKLKVVLAKVSDSSLDQYIELRDEIYKGKKKSKAPKKVEVTEKPHDKINSEGAPKQLIYRDKLIEFVTEKEYNRTVNEMTPSQVELYDKIIPIALSENKNEEQKTEMLKPVYFAFQRKLSEVDLSDEEIETTWKVLSVKLLEMIKNLNGELRKFRKDGISPDVKKLSTAFVMTAFSREFFEGSKEDALKSMKNAALPFSDETLMIWEVTERNLPYTEHDAPYGKRILIFRDNARLYHDTESKWTNKYAHSVADMRRTYCDTSKSVEQRLNDVKPQLIASNEIWMKKKMSNPEVEKFWEDQKEATKKAIEQCVKTASDFKAAGPRIFWITNNGSSINAQKMQEVKYNDNMTPYGKRIPIIRDNTLLYHNTESKIIAEKIAAQFPEQYSLSNVDIEAIRRVKFIERNALISRERRLYDIRQITIPFIRRTNFNSRYLTDDQIWTQYGGTFESAIRQNDQLIARMLMPDISYEVRQLNDEIQGLFSRQDAYYMGRNYVMQLFHSIIRSAPSNVVNKWAELWNEVYGNQNQLGGETNFRPTLSPLSPPVVGVSTIVPPMNPNPRWTTTRPTPATTKRPIPRTTVKPIIVVVSTTPKITTPKTTTTTEAMTTELTTVEETTTPESESSQTTSPKQLIYRDKMINYWAENFFNENNELSPSTADFWNNNYRIIYLEQKPDNIKLEMLKDNYFDELKANSDTILSNEELENKWKEARKSKEDDITFINKRMKRFNQKEIPNSVREVNKAIMKLRLSRKFYETSSTEEAAQLFKEAIDPYSDKDLLMWESLFFNTYYTDRDTPFGKRTQIIFENTKFYHQ</sequence>
<comment type="caution">
    <text evidence="2">The sequence shown here is derived from an EMBL/GenBank/DDBJ whole genome shotgun (WGS) entry which is preliminary data.</text>
</comment>